<comment type="caution">
    <text evidence="1">The sequence shown here is derived from an EMBL/GenBank/DDBJ whole genome shotgun (WGS) entry which is preliminary data.</text>
</comment>
<dbReference type="RefSeq" id="WP_306989583.1">
    <property type="nucleotide sequence ID" value="NZ_JAUSUT010000001.1"/>
</dbReference>
<reference evidence="1 2" key="1">
    <citation type="submission" date="2023-07" db="EMBL/GenBank/DDBJ databases">
        <title>Sequencing the genomes of 1000 actinobacteria strains.</title>
        <authorList>
            <person name="Klenk H.-P."/>
        </authorList>
    </citation>
    <scope>NUCLEOTIDE SEQUENCE [LARGE SCALE GENOMIC DNA]</scope>
    <source>
        <strain evidence="1 2">DSM 45805</strain>
    </source>
</reference>
<gene>
    <name evidence="1" type="ORF">FB470_001323</name>
</gene>
<evidence type="ECO:0000313" key="1">
    <source>
        <dbReference type="EMBL" id="MDQ0377329.1"/>
    </source>
</evidence>
<proteinExistence type="predicted"/>
<protein>
    <recommendedName>
        <fullName evidence="3">Excreted virulence factor EspC, type VII ESX diderm</fullName>
    </recommendedName>
</protein>
<organism evidence="1 2">
    <name type="scientific">Amycolatopsis thermophila</name>
    <dbReference type="NCBI Taxonomy" id="206084"/>
    <lineage>
        <taxon>Bacteria</taxon>
        <taxon>Bacillati</taxon>
        <taxon>Actinomycetota</taxon>
        <taxon>Actinomycetes</taxon>
        <taxon>Pseudonocardiales</taxon>
        <taxon>Pseudonocardiaceae</taxon>
        <taxon>Amycolatopsis</taxon>
    </lineage>
</organism>
<evidence type="ECO:0000313" key="2">
    <source>
        <dbReference type="Proteomes" id="UP001229651"/>
    </source>
</evidence>
<name>A0ABU0EPW2_9PSEU</name>
<sequence length="106" mass="10877">MNGGFEADAGRLAASSGDFDGLAVRAAAVAQRLESALEGADRAWGDDLVGRSFAAAHAAHADETLDGLRNLAGRLTRFGGIAGEAADRYRGSEEDAQQAITDTARG</sequence>
<evidence type="ECO:0008006" key="3">
    <source>
        <dbReference type="Google" id="ProtNLM"/>
    </source>
</evidence>
<keyword evidence="2" id="KW-1185">Reference proteome</keyword>
<dbReference type="Proteomes" id="UP001229651">
    <property type="component" value="Unassembled WGS sequence"/>
</dbReference>
<dbReference type="SUPFAM" id="SSF140453">
    <property type="entry name" value="EsxAB dimer-like"/>
    <property type="match status" value="1"/>
</dbReference>
<accession>A0ABU0EPW2</accession>
<dbReference type="EMBL" id="JAUSUT010000001">
    <property type="protein sequence ID" value="MDQ0377329.1"/>
    <property type="molecule type" value="Genomic_DNA"/>
</dbReference>
<dbReference type="InterPro" id="IPR036689">
    <property type="entry name" value="ESAT-6-like_sf"/>
</dbReference>